<dbReference type="GO" id="GO:0006953">
    <property type="term" value="P:acute-phase response"/>
    <property type="evidence" value="ECO:0007669"/>
    <property type="project" value="UniProtKB-KW"/>
</dbReference>
<dbReference type="GO" id="GO:0045639">
    <property type="term" value="P:positive regulation of myeloid cell differentiation"/>
    <property type="evidence" value="ECO:0007669"/>
    <property type="project" value="InterPro"/>
</dbReference>
<comment type="caution">
    <text evidence="6">The sequence shown here is derived from an EMBL/GenBank/DDBJ whole genome shotgun (WGS) entry which is preliminary data.</text>
</comment>
<dbReference type="PANTHER" id="PTHR10511:SF2">
    <property type="entry name" value="GRANULOCYTE COLONY-STIMULATING FACTOR"/>
    <property type="match status" value="1"/>
</dbReference>
<evidence type="ECO:0000256" key="2">
    <source>
        <dbReference type="ARBA" id="ARBA00019464"/>
    </source>
</evidence>
<dbReference type="OrthoDB" id="8841348at2759"/>
<evidence type="ECO:0000256" key="1">
    <source>
        <dbReference type="ARBA" id="ARBA00007432"/>
    </source>
</evidence>
<dbReference type="InterPro" id="IPR003574">
    <property type="entry name" value="IL-6-like"/>
</dbReference>
<dbReference type="PANTHER" id="PTHR10511">
    <property type="entry name" value="GRANULOCYTE COLONY-STIMULATING FACTOR"/>
    <property type="match status" value="1"/>
</dbReference>
<dbReference type="SUPFAM" id="SSF47266">
    <property type="entry name" value="4-helical cytokines"/>
    <property type="match status" value="1"/>
</dbReference>
<dbReference type="GO" id="GO:0030154">
    <property type="term" value="P:cell differentiation"/>
    <property type="evidence" value="ECO:0007669"/>
    <property type="project" value="InterPro"/>
</dbReference>
<dbReference type="SMART" id="SM00126">
    <property type="entry name" value="IL6"/>
    <property type="match status" value="1"/>
</dbReference>
<dbReference type="Proteomes" id="UP001152803">
    <property type="component" value="Unassembled WGS sequence"/>
</dbReference>
<dbReference type="Gene3D" id="1.20.1250.10">
    <property type="match status" value="1"/>
</dbReference>
<name>A0A9Q1I7C2_CONCO</name>
<dbReference type="InterPro" id="IPR009079">
    <property type="entry name" value="4_helix_cytokine-like_core"/>
</dbReference>
<dbReference type="GO" id="GO:0005615">
    <property type="term" value="C:extracellular space"/>
    <property type="evidence" value="ECO:0007669"/>
    <property type="project" value="InterPro"/>
</dbReference>
<evidence type="ECO:0000256" key="5">
    <source>
        <dbReference type="SAM" id="SignalP"/>
    </source>
</evidence>
<organism evidence="6 7">
    <name type="scientific">Conger conger</name>
    <name type="common">Conger eel</name>
    <name type="synonym">Muraena conger</name>
    <dbReference type="NCBI Taxonomy" id="82655"/>
    <lineage>
        <taxon>Eukaryota</taxon>
        <taxon>Metazoa</taxon>
        <taxon>Chordata</taxon>
        <taxon>Craniata</taxon>
        <taxon>Vertebrata</taxon>
        <taxon>Euteleostomi</taxon>
        <taxon>Actinopterygii</taxon>
        <taxon>Neopterygii</taxon>
        <taxon>Teleostei</taxon>
        <taxon>Anguilliformes</taxon>
        <taxon>Congridae</taxon>
        <taxon>Conger</taxon>
    </lineage>
</organism>
<gene>
    <name evidence="6" type="ORF">COCON_G00033100</name>
</gene>
<keyword evidence="5" id="KW-0732">Signal</keyword>
<evidence type="ECO:0000256" key="4">
    <source>
        <dbReference type="ARBA" id="ARBA00023441"/>
    </source>
</evidence>
<protein>
    <recommendedName>
        <fullName evidence="2">Interleukin-6</fullName>
    </recommendedName>
</protein>
<evidence type="ECO:0000313" key="7">
    <source>
        <dbReference type="Proteomes" id="UP001152803"/>
    </source>
</evidence>
<keyword evidence="3" id="KW-0011">Acute phase</keyword>
<dbReference type="GO" id="GO:0005125">
    <property type="term" value="F:cytokine activity"/>
    <property type="evidence" value="ECO:0007669"/>
    <property type="project" value="InterPro"/>
</dbReference>
<dbReference type="EMBL" id="JAFJMO010000002">
    <property type="protein sequence ID" value="KAJ8284460.1"/>
    <property type="molecule type" value="Genomic_DNA"/>
</dbReference>
<dbReference type="PRINTS" id="PR00433">
    <property type="entry name" value="IL6GCSFMGF"/>
</dbReference>
<keyword evidence="7" id="KW-1185">Reference proteome</keyword>
<proteinExistence type="inferred from homology"/>
<evidence type="ECO:0000313" key="6">
    <source>
        <dbReference type="EMBL" id="KAJ8284460.1"/>
    </source>
</evidence>
<evidence type="ECO:0000256" key="3">
    <source>
        <dbReference type="ARBA" id="ARBA00022486"/>
    </source>
</evidence>
<dbReference type="GO" id="GO:0006955">
    <property type="term" value="P:immune response"/>
    <property type="evidence" value="ECO:0007669"/>
    <property type="project" value="InterPro"/>
</dbReference>
<dbReference type="GO" id="GO:0005138">
    <property type="term" value="F:interleukin-6 receptor binding"/>
    <property type="evidence" value="ECO:0007669"/>
    <property type="project" value="InterPro"/>
</dbReference>
<feature type="chain" id="PRO_5040417823" description="Interleukin-6" evidence="5">
    <location>
        <begin position="19"/>
        <end position="211"/>
    </location>
</feature>
<comment type="function">
    <text evidence="4">Cytokine with a wide variety of biological functions in immunity, tissue regeneration, and metabolism. Binds to IL6R, then the complex associates to the signaling subunit IL6ST/gp130 to trigger the intracellular IL6-signaling pathway. The interaction with the membrane-bound IL6R and IL6ST stimulates 'classic signaling', whereas the binding of IL6 and soluble IL6R to IL6ST stimulates 'trans-signaling'. Alternatively, 'cluster signaling' occurs when membrane-bound IL6:IL6R complexes on transmitter cells activate IL6ST receptors on neighboring receiver cells.</text>
</comment>
<dbReference type="Pfam" id="PF00489">
    <property type="entry name" value="IL6"/>
    <property type="match status" value="1"/>
</dbReference>
<dbReference type="AlphaFoldDB" id="A0A9Q1I7C2"/>
<dbReference type="InterPro" id="IPR040117">
    <property type="entry name" value="GCSF/MGF"/>
</dbReference>
<accession>A0A9Q1I7C2</accession>
<sequence length="211" mass="24108">MNFYIFFLHCYLVAAVLAAPLTEYSVKDRILMEHPDFLRVVEHSQNLVNKILKDIPDTHKSCVNHKNLTLPPSPESNLEYMESLLRIPRAPLLKGLSAEFTLEMCLSRISEGLQMYQDVLSTLHNRVSNPEKMKDMQADVRDLLAQITKMQDLGRFQTRMKYGGSGLASRLSGGFEVQVAAHLSLLQLQDFSQHIFRSLRNMTDTDPDLNE</sequence>
<feature type="signal peptide" evidence="5">
    <location>
        <begin position="1"/>
        <end position="18"/>
    </location>
</feature>
<reference evidence="6" key="1">
    <citation type="journal article" date="2023" name="Science">
        <title>Genome structures resolve the early diversification of teleost fishes.</title>
        <authorList>
            <person name="Parey E."/>
            <person name="Louis A."/>
            <person name="Montfort J."/>
            <person name="Bouchez O."/>
            <person name="Roques C."/>
            <person name="Iampietro C."/>
            <person name="Lluch J."/>
            <person name="Castinel A."/>
            <person name="Donnadieu C."/>
            <person name="Desvignes T."/>
            <person name="Floi Bucao C."/>
            <person name="Jouanno E."/>
            <person name="Wen M."/>
            <person name="Mejri S."/>
            <person name="Dirks R."/>
            <person name="Jansen H."/>
            <person name="Henkel C."/>
            <person name="Chen W.J."/>
            <person name="Zahm M."/>
            <person name="Cabau C."/>
            <person name="Klopp C."/>
            <person name="Thompson A.W."/>
            <person name="Robinson-Rechavi M."/>
            <person name="Braasch I."/>
            <person name="Lecointre G."/>
            <person name="Bobe J."/>
            <person name="Postlethwait J.H."/>
            <person name="Berthelot C."/>
            <person name="Roest Crollius H."/>
            <person name="Guiguen Y."/>
        </authorList>
    </citation>
    <scope>NUCLEOTIDE SEQUENCE</scope>
    <source>
        <strain evidence="6">Concon-B</strain>
    </source>
</reference>
<dbReference type="InterPro" id="IPR030474">
    <property type="entry name" value="IL-6/GCSF/MGF"/>
</dbReference>
<comment type="similarity">
    <text evidence="1">Belongs to the IL-6 superfamily.</text>
</comment>